<evidence type="ECO:0000313" key="2">
    <source>
        <dbReference type="Proteomes" id="UP000630718"/>
    </source>
</evidence>
<comment type="caution">
    <text evidence="1">The sequence shown here is derived from an EMBL/GenBank/DDBJ whole genome shotgun (WGS) entry which is preliminary data.</text>
</comment>
<reference evidence="1" key="1">
    <citation type="journal article" date="2014" name="Int. J. Syst. Evol. Microbiol.">
        <title>Complete genome sequence of Corynebacterium casei LMG S-19264T (=DSM 44701T), isolated from a smear-ripened cheese.</title>
        <authorList>
            <consortium name="US DOE Joint Genome Institute (JGI-PGF)"/>
            <person name="Walter F."/>
            <person name="Albersmeier A."/>
            <person name="Kalinowski J."/>
            <person name="Ruckert C."/>
        </authorList>
    </citation>
    <scope>NUCLEOTIDE SEQUENCE</scope>
    <source>
        <strain evidence="1">JCM 4477</strain>
    </source>
</reference>
<sequence length="124" mass="13299">MIVDTSDARVRWRLGRVLDHPRTPKLLAGVTLAGSVTLALARGNRRVQIMAATVIGACNRLSEIRTPYGRDGADQITAVITQYRMLTALVPDPQAADDLFLRAVNFQAGLSYAVSGVSKAFGSS</sequence>
<protein>
    <submittedName>
        <fullName evidence="1">Uncharacterized protein</fullName>
    </submittedName>
</protein>
<dbReference type="RefSeq" id="WP_190208413.1">
    <property type="nucleotide sequence ID" value="NZ_BNBI01000023.1"/>
</dbReference>
<reference evidence="1" key="2">
    <citation type="submission" date="2020-09" db="EMBL/GenBank/DDBJ databases">
        <authorList>
            <person name="Sun Q."/>
            <person name="Ohkuma M."/>
        </authorList>
    </citation>
    <scope>NUCLEOTIDE SEQUENCE</scope>
    <source>
        <strain evidence="1">JCM 4477</strain>
    </source>
</reference>
<dbReference type="EMBL" id="BNBI01000023">
    <property type="protein sequence ID" value="GHF33422.1"/>
    <property type="molecule type" value="Genomic_DNA"/>
</dbReference>
<gene>
    <name evidence="1" type="ORF">GCM10018772_68810</name>
</gene>
<organism evidence="1 2">
    <name type="scientific">Streptomyces fumanus</name>
    <dbReference type="NCBI Taxonomy" id="67302"/>
    <lineage>
        <taxon>Bacteria</taxon>
        <taxon>Bacillati</taxon>
        <taxon>Actinomycetota</taxon>
        <taxon>Actinomycetes</taxon>
        <taxon>Kitasatosporales</taxon>
        <taxon>Streptomycetaceae</taxon>
        <taxon>Streptomyces</taxon>
    </lineage>
</organism>
<accession>A0A919EBI3</accession>
<name>A0A919EBI3_9ACTN</name>
<evidence type="ECO:0000313" key="1">
    <source>
        <dbReference type="EMBL" id="GHF33422.1"/>
    </source>
</evidence>
<keyword evidence="2" id="KW-1185">Reference proteome</keyword>
<proteinExistence type="predicted"/>
<dbReference type="AlphaFoldDB" id="A0A919EBI3"/>
<dbReference type="Proteomes" id="UP000630718">
    <property type="component" value="Unassembled WGS sequence"/>
</dbReference>